<dbReference type="SUPFAM" id="SSF53448">
    <property type="entry name" value="Nucleotide-diphospho-sugar transferases"/>
    <property type="match status" value="1"/>
</dbReference>
<dbReference type="EMBL" id="DVOF01000037">
    <property type="protein sequence ID" value="HIV02174.1"/>
    <property type="molecule type" value="Genomic_DNA"/>
</dbReference>
<keyword evidence="1" id="KW-1133">Transmembrane helix</keyword>
<evidence type="ECO:0000313" key="3">
    <source>
        <dbReference type="Proteomes" id="UP000886743"/>
    </source>
</evidence>
<dbReference type="AlphaFoldDB" id="A0A9D1NFH3"/>
<dbReference type="Proteomes" id="UP000886743">
    <property type="component" value="Unassembled WGS sequence"/>
</dbReference>
<accession>A0A9D1NFH3</accession>
<evidence type="ECO:0000256" key="1">
    <source>
        <dbReference type="SAM" id="Phobius"/>
    </source>
</evidence>
<keyword evidence="1" id="KW-0812">Transmembrane</keyword>
<proteinExistence type="predicted"/>
<sequence length="117" mass="13202">MNAAEWADALFWFFAIVGAFSLITDFTGFLTALRREKSEPCVVLTVKDQQESVEGQLRSIVWQNLHAQNGGRVPKIVVVDLGSSDATPQILQKIAKDYDFIEVTDREGYIKRIKELV</sequence>
<organism evidence="2 3">
    <name type="scientific">Candidatus Aphodoplasma excrementigallinarum</name>
    <dbReference type="NCBI Taxonomy" id="2840673"/>
    <lineage>
        <taxon>Bacteria</taxon>
        <taxon>Bacillati</taxon>
        <taxon>Bacillota</taxon>
        <taxon>Clostridia</taxon>
        <taxon>Eubacteriales</taxon>
        <taxon>Candidatus Aphodoplasma</taxon>
    </lineage>
</organism>
<dbReference type="Gene3D" id="3.90.550.10">
    <property type="entry name" value="Spore Coat Polysaccharide Biosynthesis Protein SpsA, Chain A"/>
    <property type="match status" value="1"/>
</dbReference>
<dbReference type="InterPro" id="IPR029044">
    <property type="entry name" value="Nucleotide-diphossugar_trans"/>
</dbReference>
<keyword evidence="1" id="KW-0472">Membrane</keyword>
<reference evidence="2" key="2">
    <citation type="journal article" date="2021" name="PeerJ">
        <title>Extensive microbial diversity within the chicken gut microbiome revealed by metagenomics and culture.</title>
        <authorList>
            <person name="Gilroy R."/>
            <person name="Ravi A."/>
            <person name="Getino M."/>
            <person name="Pursley I."/>
            <person name="Horton D.L."/>
            <person name="Alikhan N.F."/>
            <person name="Baker D."/>
            <person name="Gharbi K."/>
            <person name="Hall N."/>
            <person name="Watson M."/>
            <person name="Adriaenssens E.M."/>
            <person name="Foster-Nyarko E."/>
            <person name="Jarju S."/>
            <person name="Secka A."/>
            <person name="Antonio M."/>
            <person name="Oren A."/>
            <person name="Chaudhuri R.R."/>
            <person name="La Ragione R."/>
            <person name="Hildebrand F."/>
            <person name="Pallen M.J."/>
        </authorList>
    </citation>
    <scope>NUCLEOTIDE SEQUENCE</scope>
    <source>
        <strain evidence="2">4920</strain>
    </source>
</reference>
<name>A0A9D1NFH3_9FIRM</name>
<protein>
    <submittedName>
        <fullName evidence="2">Uncharacterized protein</fullName>
    </submittedName>
</protein>
<feature type="transmembrane region" description="Helical" evidence="1">
    <location>
        <begin position="12"/>
        <end position="33"/>
    </location>
</feature>
<reference evidence="2" key="1">
    <citation type="submission" date="2020-10" db="EMBL/GenBank/DDBJ databases">
        <authorList>
            <person name="Gilroy R."/>
        </authorList>
    </citation>
    <scope>NUCLEOTIDE SEQUENCE</scope>
    <source>
        <strain evidence="2">4920</strain>
    </source>
</reference>
<comment type="caution">
    <text evidence="2">The sequence shown here is derived from an EMBL/GenBank/DDBJ whole genome shotgun (WGS) entry which is preliminary data.</text>
</comment>
<evidence type="ECO:0000313" key="2">
    <source>
        <dbReference type="EMBL" id="HIV02174.1"/>
    </source>
</evidence>
<gene>
    <name evidence="2" type="ORF">IAC74_01265</name>
</gene>